<dbReference type="InterPro" id="IPR004320">
    <property type="entry name" value="BPS1_pln"/>
</dbReference>
<gene>
    <name evidence="2" type="ORF">Fot_51649</name>
</gene>
<dbReference type="PANTHER" id="PTHR33070:SF129">
    <property type="entry name" value="DUF241 DOMAIN PROTEIN"/>
    <property type="match status" value="1"/>
</dbReference>
<dbReference type="Pfam" id="PF03087">
    <property type="entry name" value="BPS1"/>
    <property type="match status" value="1"/>
</dbReference>
<evidence type="ECO:0000256" key="1">
    <source>
        <dbReference type="SAM" id="Coils"/>
    </source>
</evidence>
<dbReference type="PANTHER" id="PTHR33070">
    <property type="entry name" value="OS06G0725500 PROTEIN"/>
    <property type="match status" value="1"/>
</dbReference>
<accession>A0ABD1PW25</accession>
<comment type="caution">
    <text evidence="2">The sequence shown here is derived from an EMBL/GenBank/DDBJ whole genome shotgun (WGS) entry which is preliminary data.</text>
</comment>
<evidence type="ECO:0000313" key="2">
    <source>
        <dbReference type="EMBL" id="KAL2468124.1"/>
    </source>
</evidence>
<evidence type="ECO:0000313" key="3">
    <source>
        <dbReference type="Proteomes" id="UP001604277"/>
    </source>
</evidence>
<dbReference type="Proteomes" id="UP001604277">
    <property type="component" value="Unassembled WGS sequence"/>
</dbReference>
<keyword evidence="3" id="KW-1185">Reference proteome</keyword>
<keyword evidence="1" id="KW-0175">Coiled coil</keyword>
<proteinExistence type="predicted"/>
<feature type="coiled-coil region" evidence="1">
    <location>
        <begin position="222"/>
        <end position="249"/>
    </location>
</feature>
<reference evidence="3" key="1">
    <citation type="submission" date="2024-07" db="EMBL/GenBank/DDBJ databases">
        <title>Two chromosome-level genome assemblies of Korean endemic species Abeliophyllum distichum and Forsythia ovata (Oleaceae).</title>
        <authorList>
            <person name="Jang H."/>
        </authorList>
    </citation>
    <scope>NUCLEOTIDE SEQUENCE [LARGE SCALE GENOMIC DNA]</scope>
</reference>
<protein>
    <submittedName>
        <fullName evidence="2">Uncharacterized protein</fullName>
    </submittedName>
</protein>
<dbReference type="AlphaFoldDB" id="A0ABD1PW25"/>
<name>A0ABD1PW25_9LAMI</name>
<sequence>MAFHVRSNSLPSKSHPVISNAKDHICRLKSSQEASVSTSSICTNLASLGDLHEEINNLIQLPSVQQALLDENQASELLDGSLNLVDICATARDVLLLTKESVEELESSLRRNKGIDTYMNSRKKINKIVNKCITNLKSFDQCSAVVLNKDSNLKAIASMLKEAQAIGFSVLKSALKIFASKQKAWSLVSKFSRSSRVHSQTEEELYALNIHKLRKDMDTLSGQNVTKQLKESEMIFQELEENLEALFRSLVKTRVSLLNVLNH</sequence>
<dbReference type="EMBL" id="JBFOLJ010000017">
    <property type="protein sequence ID" value="KAL2468124.1"/>
    <property type="molecule type" value="Genomic_DNA"/>
</dbReference>
<organism evidence="2 3">
    <name type="scientific">Forsythia ovata</name>
    <dbReference type="NCBI Taxonomy" id="205694"/>
    <lineage>
        <taxon>Eukaryota</taxon>
        <taxon>Viridiplantae</taxon>
        <taxon>Streptophyta</taxon>
        <taxon>Embryophyta</taxon>
        <taxon>Tracheophyta</taxon>
        <taxon>Spermatophyta</taxon>
        <taxon>Magnoliopsida</taxon>
        <taxon>eudicotyledons</taxon>
        <taxon>Gunneridae</taxon>
        <taxon>Pentapetalae</taxon>
        <taxon>asterids</taxon>
        <taxon>lamiids</taxon>
        <taxon>Lamiales</taxon>
        <taxon>Oleaceae</taxon>
        <taxon>Forsythieae</taxon>
        <taxon>Forsythia</taxon>
    </lineage>
</organism>